<dbReference type="CDD" id="cd08411">
    <property type="entry name" value="PBP2_OxyR"/>
    <property type="match status" value="1"/>
</dbReference>
<keyword evidence="8" id="KW-1185">Reference proteome</keyword>
<dbReference type="OrthoDB" id="9775392at2"/>
<comment type="caution">
    <text evidence="7">The sequence shown here is derived from an EMBL/GenBank/DDBJ whole genome shotgun (WGS) entry which is preliminary data.</text>
</comment>
<dbReference type="PANTHER" id="PTHR30346">
    <property type="entry name" value="TRANSCRIPTIONAL DUAL REGULATOR HCAR-RELATED"/>
    <property type="match status" value="1"/>
</dbReference>
<evidence type="ECO:0000256" key="2">
    <source>
        <dbReference type="ARBA" id="ARBA00023015"/>
    </source>
</evidence>
<proteinExistence type="inferred from homology"/>
<dbReference type="EMBL" id="PVTQ01000021">
    <property type="protein sequence ID" value="PRY84707.1"/>
    <property type="molecule type" value="Genomic_DNA"/>
</dbReference>
<evidence type="ECO:0000256" key="4">
    <source>
        <dbReference type="ARBA" id="ARBA00023159"/>
    </source>
</evidence>
<dbReference type="SUPFAM" id="SSF46785">
    <property type="entry name" value="Winged helix' DNA-binding domain"/>
    <property type="match status" value="1"/>
</dbReference>
<dbReference type="Proteomes" id="UP000238392">
    <property type="component" value="Unassembled WGS sequence"/>
</dbReference>
<dbReference type="Gene3D" id="3.40.190.10">
    <property type="entry name" value="Periplasmic binding protein-like II"/>
    <property type="match status" value="2"/>
</dbReference>
<protein>
    <submittedName>
        <fullName evidence="7">LysR family hydrogen peroxide-inducible transcriptional activator</fullName>
    </submittedName>
</protein>
<dbReference type="Pfam" id="PF00126">
    <property type="entry name" value="HTH_1"/>
    <property type="match status" value="1"/>
</dbReference>
<dbReference type="PROSITE" id="PS50931">
    <property type="entry name" value="HTH_LYSR"/>
    <property type="match status" value="1"/>
</dbReference>
<dbReference type="FunFam" id="1.10.10.10:FF:000001">
    <property type="entry name" value="LysR family transcriptional regulator"/>
    <property type="match status" value="1"/>
</dbReference>
<feature type="domain" description="HTH lysR-type" evidence="6">
    <location>
        <begin position="4"/>
        <end position="61"/>
    </location>
</feature>
<organism evidence="7 8">
    <name type="scientific">Donghicola tyrosinivorans</name>
    <dbReference type="NCBI Taxonomy" id="1652492"/>
    <lineage>
        <taxon>Bacteria</taxon>
        <taxon>Pseudomonadati</taxon>
        <taxon>Pseudomonadota</taxon>
        <taxon>Alphaproteobacteria</taxon>
        <taxon>Rhodobacterales</taxon>
        <taxon>Roseobacteraceae</taxon>
        <taxon>Donghicola</taxon>
    </lineage>
</organism>
<dbReference type="PRINTS" id="PR00039">
    <property type="entry name" value="HTHLYSR"/>
</dbReference>
<evidence type="ECO:0000313" key="8">
    <source>
        <dbReference type="Proteomes" id="UP000238392"/>
    </source>
</evidence>
<accession>A0A2T0WDC9</accession>
<dbReference type="InterPro" id="IPR036390">
    <property type="entry name" value="WH_DNA-bd_sf"/>
</dbReference>
<dbReference type="GO" id="GO:0003700">
    <property type="term" value="F:DNA-binding transcription factor activity"/>
    <property type="evidence" value="ECO:0007669"/>
    <property type="project" value="InterPro"/>
</dbReference>
<keyword evidence="5" id="KW-0804">Transcription</keyword>
<evidence type="ECO:0000256" key="1">
    <source>
        <dbReference type="ARBA" id="ARBA00009437"/>
    </source>
</evidence>
<dbReference type="Gene3D" id="1.10.10.10">
    <property type="entry name" value="Winged helix-like DNA-binding domain superfamily/Winged helix DNA-binding domain"/>
    <property type="match status" value="1"/>
</dbReference>
<evidence type="ECO:0000313" key="7">
    <source>
        <dbReference type="EMBL" id="PRY84707.1"/>
    </source>
</evidence>
<name>A0A2T0WDC9_9RHOB</name>
<dbReference type="InterPro" id="IPR000847">
    <property type="entry name" value="LysR_HTH_N"/>
</dbReference>
<dbReference type="SUPFAM" id="SSF53850">
    <property type="entry name" value="Periplasmic binding protein-like II"/>
    <property type="match status" value="1"/>
</dbReference>
<dbReference type="RefSeq" id="WP_106268235.1">
    <property type="nucleotide sequence ID" value="NZ_PVTQ01000021.1"/>
</dbReference>
<evidence type="ECO:0000256" key="3">
    <source>
        <dbReference type="ARBA" id="ARBA00023125"/>
    </source>
</evidence>
<evidence type="ECO:0000259" key="6">
    <source>
        <dbReference type="PROSITE" id="PS50931"/>
    </source>
</evidence>
<sequence length="307" mass="33941">MAEITLRQLRYFATLSRVLQYRRAAQQLGISQPSLSLQISALEEAVGAPLLERKRNGLILTPAGRDVAVRALHILAEVDGLMHRPLSAHEGLSGTLRLGSSPSIAPYLMPRVLRKLHEIYPDFRLIIRDGPSKALIEDLLAGTHDLILTQAPVGHDDVRFYPLFREPLLLAVDHGNPLAQQTSARLEDLSALTFITLDPAYTLHRQIKDLSELSGAQLRQDFEGTSLDALRQMVALGMGVTLLPALYSRSEVERADSDVCTIPLAPPRMRQIGLAWRRSSGEPAAFLEMSQQISQVARAEFSGCVRF</sequence>
<comment type="similarity">
    <text evidence="1">Belongs to the LysR transcriptional regulatory family.</text>
</comment>
<dbReference type="Pfam" id="PF03466">
    <property type="entry name" value="LysR_substrate"/>
    <property type="match status" value="1"/>
</dbReference>
<dbReference type="AlphaFoldDB" id="A0A2T0WDC9"/>
<gene>
    <name evidence="7" type="ORF">CLV74_12139</name>
</gene>
<keyword evidence="3" id="KW-0238">DNA-binding</keyword>
<dbReference type="InterPro" id="IPR036388">
    <property type="entry name" value="WH-like_DNA-bd_sf"/>
</dbReference>
<evidence type="ECO:0000256" key="5">
    <source>
        <dbReference type="ARBA" id="ARBA00023163"/>
    </source>
</evidence>
<reference evidence="7 8" key="1">
    <citation type="submission" date="2018-03" db="EMBL/GenBank/DDBJ databases">
        <title>Genomic Encyclopedia of Archaeal and Bacterial Type Strains, Phase II (KMG-II): from individual species to whole genera.</title>
        <authorList>
            <person name="Goeker M."/>
        </authorList>
    </citation>
    <scope>NUCLEOTIDE SEQUENCE [LARGE SCALE GENOMIC DNA]</scope>
    <source>
        <strain evidence="7 8">DSM 100212</strain>
    </source>
</reference>
<dbReference type="GO" id="GO:0032993">
    <property type="term" value="C:protein-DNA complex"/>
    <property type="evidence" value="ECO:0007669"/>
    <property type="project" value="TreeGrafter"/>
</dbReference>
<dbReference type="GO" id="GO:0003677">
    <property type="term" value="F:DNA binding"/>
    <property type="evidence" value="ECO:0007669"/>
    <property type="project" value="UniProtKB-KW"/>
</dbReference>
<keyword evidence="2" id="KW-0805">Transcription regulation</keyword>
<dbReference type="InterPro" id="IPR005119">
    <property type="entry name" value="LysR_subst-bd"/>
</dbReference>
<keyword evidence="4" id="KW-0010">Activator</keyword>
<dbReference type="PANTHER" id="PTHR30346:SF26">
    <property type="entry name" value="HYDROGEN PEROXIDE-INDUCIBLE GENES ACTIVATOR"/>
    <property type="match status" value="1"/>
</dbReference>